<dbReference type="InterPro" id="IPR018485">
    <property type="entry name" value="FGGY_C"/>
</dbReference>
<keyword evidence="2 6" id="KW-0808">Transferase</keyword>
<organism evidence="6 7">
    <name type="scientific">Selenomonas flueggei ATCC 43531</name>
    <dbReference type="NCBI Taxonomy" id="638302"/>
    <lineage>
        <taxon>Bacteria</taxon>
        <taxon>Bacillati</taxon>
        <taxon>Bacillota</taxon>
        <taxon>Negativicutes</taxon>
        <taxon>Selenomonadales</taxon>
        <taxon>Selenomonadaceae</taxon>
        <taxon>Selenomonas</taxon>
    </lineage>
</organism>
<gene>
    <name evidence="6" type="primary">lyx</name>
    <name evidence="6" type="ORF">HMPREF0908_1908</name>
</gene>
<evidence type="ECO:0000259" key="4">
    <source>
        <dbReference type="Pfam" id="PF00370"/>
    </source>
</evidence>
<dbReference type="Proteomes" id="UP000005309">
    <property type="component" value="Unassembled WGS sequence"/>
</dbReference>
<proteinExistence type="inferred from homology"/>
<dbReference type="EMBL" id="ACLA01000033">
    <property type="protein sequence ID" value="EEQ47606.1"/>
    <property type="molecule type" value="Genomic_DNA"/>
</dbReference>
<evidence type="ECO:0000259" key="5">
    <source>
        <dbReference type="Pfam" id="PF02782"/>
    </source>
</evidence>
<dbReference type="InterPro" id="IPR043129">
    <property type="entry name" value="ATPase_NBD"/>
</dbReference>
<dbReference type="AlphaFoldDB" id="C4V608"/>
<dbReference type="CDD" id="cd07802">
    <property type="entry name" value="ASKHA_NBD_FGGY_EcLyxK-like"/>
    <property type="match status" value="1"/>
</dbReference>
<dbReference type="SUPFAM" id="SSF53067">
    <property type="entry name" value="Actin-like ATPase domain"/>
    <property type="match status" value="2"/>
</dbReference>
<sequence>MAKFLIGIDAGNTSSKAVVFDEGGKMVASSSTKSSERMHLAPRGRGFEEFDVDELWSMVSQCIKRAIGKAGVSAEDIAGVGVTSFGNGVVFLDESGWSIAPGCFSQDYRANDIISLYQKEGTYDKINRMVHGTLFAGEPGPILRWYKEHERPVYDRIGSVLMFKDYLMYRLSGRFATDLNVFGGSFMVDMDTMEYSRELMDLYGIPEMFDKLPALYSSPEQIVGTVTQEAAEMTGLKEGTPIAAGMMDILASLVGAGATGDGVITSIAGSWCINETHSDRVIPNASSNMPYIHKNEYLNCSYTGASATNYEWFHHVLGDKARLAAVYEQRDYYDVLNEWILKADPNMDTPYFQPFVASPSIHVNARAGFSNLNMHTSYGELCYAVVEGIAFIHKHHIDFLISAGLPAKLIRLTGGMAKSSVWTQIFADTMGLPVEVVECDETGAHGVAIVAGIGAGIYKNYEEAFARSVKLKPRVLPNAEKAAFYQKRYAEWQRLNQHLLRYWEGGQDG</sequence>
<dbReference type="eggNOG" id="COG1070">
    <property type="taxonomic scope" value="Bacteria"/>
</dbReference>
<keyword evidence="7" id="KW-1185">Reference proteome</keyword>
<name>C4V608_9FIRM</name>
<dbReference type="Pfam" id="PF02782">
    <property type="entry name" value="FGGY_C"/>
    <property type="match status" value="1"/>
</dbReference>
<dbReference type="InterPro" id="IPR050406">
    <property type="entry name" value="FGGY_Carb_Kinase"/>
</dbReference>
<accession>C4V608</accession>
<evidence type="ECO:0000313" key="7">
    <source>
        <dbReference type="Proteomes" id="UP000005309"/>
    </source>
</evidence>
<dbReference type="PANTHER" id="PTHR43095:SF3">
    <property type="entry name" value="L-XYLULOSE_3-KETO-L-GULONATE KINASE"/>
    <property type="match status" value="1"/>
</dbReference>
<reference evidence="6 7" key="1">
    <citation type="submission" date="2009-04" db="EMBL/GenBank/DDBJ databases">
        <authorList>
            <person name="Qin X."/>
            <person name="Bachman B."/>
            <person name="Battles P."/>
            <person name="Bell A."/>
            <person name="Bess C."/>
            <person name="Bickham C."/>
            <person name="Chaboub L."/>
            <person name="Chen D."/>
            <person name="Coyle M."/>
            <person name="Deiros D.R."/>
            <person name="Dinh H."/>
            <person name="Forbes L."/>
            <person name="Fowler G."/>
            <person name="Francisco L."/>
            <person name="Fu Q."/>
            <person name="Gubbala S."/>
            <person name="Hale W."/>
            <person name="Han Y."/>
            <person name="Hemphill L."/>
            <person name="Highlander S.K."/>
            <person name="Hirani K."/>
            <person name="Hogues M."/>
            <person name="Jackson L."/>
            <person name="Jakkamsetti A."/>
            <person name="Javaid M."/>
            <person name="Jiang H."/>
            <person name="Korchina V."/>
            <person name="Kovar C."/>
            <person name="Lara F."/>
            <person name="Lee S."/>
            <person name="Mata R."/>
            <person name="Mathew T."/>
            <person name="Moen C."/>
            <person name="Morales K."/>
            <person name="Munidasa M."/>
            <person name="Nazareth L."/>
            <person name="Ngo R."/>
            <person name="Nguyen L."/>
            <person name="Okwuonu G."/>
            <person name="Ongeri F."/>
            <person name="Patil S."/>
            <person name="Petrosino J."/>
            <person name="Pham C."/>
            <person name="Pham P."/>
            <person name="Pu L.-L."/>
            <person name="Puazo M."/>
            <person name="Raj R."/>
            <person name="Reid J."/>
            <person name="Rouhana J."/>
            <person name="Saada N."/>
            <person name="Shang Y."/>
            <person name="Simmons D."/>
            <person name="Thornton R."/>
            <person name="Warren J."/>
            <person name="Weissenberger G."/>
            <person name="Zhang J."/>
            <person name="Zhang L."/>
            <person name="Zhou C."/>
            <person name="Zhu D."/>
            <person name="Muzny D."/>
            <person name="Worley K."/>
            <person name="Gibbs R."/>
        </authorList>
    </citation>
    <scope>NUCLEOTIDE SEQUENCE [LARGE SCALE GENOMIC DNA]</scope>
    <source>
        <strain evidence="6 7">ATCC 43531</strain>
    </source>
</reference>
<dbReference type="InterPro" id="IPR000577">
    <property type="entry name" value="Carb_kinase_FGGY"/>
</dbReference>
<feature type="domain" description="Carbohydrate kinase FGGY N-terminal" evidence="4">
    <location>
        <begin position="5"/>
        <end position="255"/>
    </location>
</feature>
<dbReference type="GO" id="GO:0008744">
    <property type="term" value="F:L-xylulokinase activity"/>
    <property type="evidence" value="ECO:0007669"/>
    <property type="project" value="UniProtKB-EC"/>
</dbReference>
<comment type="similarity">
    <text evidence="1">Belongs to the FGGY kinase family.</text>
</comment>
<dbReference type="OrthoDB" id="9805576at2"/>
<protein>
    <submittedName>
        <fullName evidence="6">Carbohydrate kinase, FGGY family protein</fullName>
        <ecNumber evidence="6">2.7.1.53</ecNumber>
    </submittedName>
</protein>
<dbReference type="HOGENOM" id="CLU_009281_3_1_9"/>
<evidence type="ECO:0000256" key="1">
    <source>
        <dbReference type="ARBA" id="ARBA00009156"/>
    </source>
</evidence>
<dbReference type="RefSeq" id="WP_006691035.1">
    <property type="nucleotide sequence ID" value="NZ_GG694008.1"/>
</dbReference>
<dbReference type="EC" id="2.7.1.53" evidence="6"/>
<dbReference type="InterPro" id="IPR018484">
    <property type="entry name" value="FGGY_N"/>
</dbReference>
<dbReference type="Gene3D" id="3.30.420.40">
    <property type="match status" value="2"/>
</dbReference>
<evidence type="ECO:0000313" key="6">
    <source>
        <dbReference type="EMBL" id="EEQ47606.1"/>
    </source>
</evidence>
<dbReference type="Pfam" id="PF00370">
    <property type="entry name" value="FGGY_N"/>
    <property type="match status" value="1"/>
</dbReference>
<dbReference type="STRING" id="638302.HMPREF0908_1908"/>
<keyword evidence="3 6" id="KW-0418">Kinase</keyword>
<dbReference type="PANTHER" id="PTHR43095">
    <property type="entry name" value="SUGAR KINASE"/>
    <property type="match status" value="1"/>
</dbReference>
<comment type="caution">
    <text evidence="6">The sequence shown here is derived from an EMBL/GenBank/DDBJ whole genome shotgun (WGS) entry which is preliminary data.</text>
</comment>
<evidence type="ECO:0000256" key="2">
    <source>
        <dbReference type="ARBA" id="ARBA00022679"/>
    </source>
</evidence>
<evidence type="ECO:0000256" key="3">
    <source>
        <dbReference type="ARBA" id="ARBA00022777"/>
    </source>
</evidence>
<feature type="domain" description="Carbohydrate kinase FGGY C-terminal" evidence="5">
    <location>
        <begin position="342"/>
        <end position="454"/>
    </location>
</feature>
<dbReference type="PIRSF" id="PIRSF000538">
    <property type="entry name" value="GlpK"/>
    <property type="match status" value="1"/>
</dbReference>